<reference evidence="2 3" key="1">
    <citation type="journal article" date="2016" name="Mol. Biol. Evol.">
        <title>Comparative Genomics of Early-Diverging Mushroom-Forming Fungi Provides Insights into the Origins of Lignocellulose Decay Capabilities.</title>
        <authorList>
            <person name="Nagy L.G."/>
            <person name="Riley R."/>
            <person name="Tritt A."/>
            <person name="Adam C."/>
            <person name="Daum C."/>
            <person name="Floudas D."/>
            <person name="Sun H."/>
            <person name="Yadav J.S."/>
            <person name="Pangilinan J."/>
            <person name="Larsson K.H."/>
            <person name="Matsuura K."/>
            <person name="Barry K."/>
            <person name="Labutti K."/>
            <person name="Kuo R."/>
            <person name="Ohm R.A."/>
            <person name="Bhattacharya S.S."/>
            <person name="Shirouzu T."/>
            <person name="Yoshinaga Y."/>
            <person name="Martin F.M."/>
            <person name="Grigoriev I.V."/>
            <person name="Hibbett D.S."/>
        </authorList>
    </citation>
    <scope>NUCLEOTIDE SEQUENCE [LARGE SCALE GENOMIC DNA]</scope>
    <source>
        <strain evidence="2 3">CBS 109695</strain>
    </source>
</reference>
<protein>
    <submittedName>
        <fullName evidence="2">Uncharacterized protein</fullName>
    </submittedName>
</protein>
<evidence type="ECO:0000313" key="3">
    <source>
        <dbReference type="Proteomes" id="UP000076532"/>
    </source>
</evidence>
<dbReference type="Proteomes" id="UP000076532">
    <property type="component" value="Unassembled WGS sequence"/>
</dbReference>
<sequence>MGRCHSQTNTPTAKSKSHSQYSYTLEPTQTPSPHPRHSTNRAHPHRRPAHIHPPHPTNSFPNFTLAGVISPTAPAPMPRVTTPVPSSSVSYRSTTWNTRHASAEEGRRRLWDERGIGKAEEDVGGRCYLEADC</sequence>
<evidence type="ECO:0000313" key="2">
    <source>
        <dbReference type="EMBL" id="KZP22465.1"/>
    </source>
</evidence>
<accession>A0A166L172</accession>
<evidence type="ECO:0000256" key="1">
    <source>
        <dbReference type="SAM" id="MobiDB-lite"/>
    </source>
</evidence>
<keyword evidence="3" id="KW-1185">Reference proteome</keyword>
<dbReference type="AlphaFoldDB" id="A0A166L172"/>
<feature type="compositionally biased region" description="Low complexity" evidence="1">
    <location>
        <begin position="78"/>
        <end position="95"/>
    </location>
</feature>
<name>A0A166L172_9AGAM</name>
<gene>
    <name evidence="2" type="ORF">FIBSPDRAFT_859528</name>
</gene>
<organism evidence="2 3">
    <name type="scientific">Athelia psychrophila</name>
    <dbReference type="NCBI Taxonomy" id="1759441"/>
    <lineage>
        <taxon>Eukaryota</taxon>
        <taxon>Fungi</taxon>
        <taxon>Dikarya</taxon>
        <taxon>Basidiomycota</taxon>
        <taxon>Agaricomycotina</taxon>
        <taxon>Agaricomycetes</taxon>
        <taxon>Agaricomycetidae</taxon>
        <taxon>Atheliales</taxon>
        <taxon>Atheliaceae</taxon>
        <taxon>Athelia</taxon>
    </lineage>
</organism>
<proteinExistence type="predicted"/>
<dbReference type="EMBL" id="KV417539">
    <property type="protein sequence ID" value="KZP22465.1"/>
    <property type="molecule type" value="Genomic_DNA"/>
</dbReference>
<feature type="region of interest" description="Disordered" evidence="1">
    <location>
        <begin position="1"/>
        <end position="103"/>
    </location>
</feature>
<feature type="compositionally biased region" description="Basic residues" evidence="1">
    <location>
        <begin position="34"/>
        <end position="53"/>
    </location>
</feature>
<feature type="compositionally biased region" description="Polar residues" evidence="1">
    <location>
        <begin position="1"/>
        <end position="31"/>
    </location>
</feature>